<keyword evidence="3" id="KW-1185">Reference proteome</keyword>
<protein>
    <recommendedName>
        <fullName evidence="4">FlgN protein</fullName>
    </recommendedName>
</protein>
<organism evidence="2 3">
    <name type="scientific">Winogradskya consettensis</name>
    <dbReference type="NCBI Taxonomy" id="113560"/>
    <lineage>
        <taxon>Bacteria</taxon>
        <taxon>Bacillati</taxon>
        <taxon>Actinomycetota</taxon>
        <taxon>Actinomycetes</taxon>
        <taxon>Micromonosporales</taxon>
        <taxon>Micromonosporaceae</taxon>
        <taxon>Winogradskya</taxon>
    </lineage>
</organism>
<dbReference type="InterPro" id="IPR036679">
    <property type="entry name" value="FlgN-like_sf"/>
</dbReference>
<evidence type="ECO:0008006" key="4">
    <source>
        <dbReference type="Google" id="ProtNLM"/>
    </source>
</evidence>
<dbReference type="Pfam" id="PF05130">
    <property type="entry name" value="FlgN"/>
    <property type="match status" value="1"/>
</dbReference>
<evidence type="ECO:0000313" key="2">
    <source>
        <dbReference type="EMBL" id="GIM78144.1"/>
    </source>
</evidence>
<dbReference type="RefSeq" id="WP_203838142.1">
    <property type="nucleotide sequence ID" value="NZ_BAAATW010000001.1"/>
</dbReference>
<name>A0A919VTC1_9ACTN</name>
<dbReference type="SUPFAM" id="SSF140566">
    <property type="entry name" value="FlgN-like"/>
    <property type="match status" value="1"/>
</dbReference>
<proteinExistence type="predicted"/>
<reference evidence="2" key="1">
    <citation type="submission" date="2021-03" db="EMBL/GenBank/DDBJ databases">
        <title>Whole genome shotgun sequence of Actinoplanes consettensis NBRC 14913.</title>
        <authorList>
            <person name="Komaki H."/>
            <person name="Tamura T."/>
        </authorList>
    </citation>
    <scope>NUCLEOTIDE SEQUENCE</scope>
    <source>
        <strain evidence="2">NBRC 14913</strain>
    </source>
</reference>
<dbReference type="EMBL" id="BOQP01000034">
    <property type="protein sequence ID" value="GIM78144.1"/>
    <property type="molecule type" value="Genomic_DNA"/>
</dbReference>
<dbReference type="AlphaFoldDB" id="A0A919VTC1"/>
<dbReference type="GO" id="GO:0044780">
    <property type="term" value="P:bacterial-type flagellum assembly"/>
    <property type="evidence" value="ECO:0007669"/>
    <property type="project" value="InterPro"/>
</dbReference>
<dbReference type="Proteomes" id="UP000680865">
    <property type="component" value="Unassembled WGS sequence"/>
</dbReference>
<comment type="caution">
    <text evidence="2">The sequence shown here is derived from an EMBL/GenBank/DDBJ whole genome shotgun (WGS) entry which is preliminary data.</text>
</comment>
<evidence type="ECO:0000313" key="3">
    <source>
        <dbReference type="Proteomes" id="UP000680865"/>
    </source>
</evidence>
<gene>
    <name evidence="2" type="ORF">Aco04nite_58920</name>
</gene>
<dbReference type="InterPro" id="IPR007809">
    <property type="entry name" value="FlgN-like"/>
</dbReference>
<keyword evidence="1" id="KW-1005">Bacterial flagellum biogenesis</keyword>
<dbReference type="Gene3D" id="1.20.58.300">
    <property type="entry name" value="FlgN-like"/>
    <property type="match status" value="1"/>
</dbReference>
<accession>A0A919VTC1</accession>
<evidence type="ECO:0000256" key="1">
    <source>
        <dbReference type="ARBA" id="ARBA00022795"/>
    </source>
</evidence>
<sequence>MSLTDLSSVLWRARELLELLLFKLEEEQLLLASNRSRWLAHATREVEVVLDQIRQTEVARAAYAQAVALELGLQAEASLGQLADAAPAPWSDLLHQHRKAFLTLTSEISTMADANRDLLTAGQRAARETMLAFAGTVETYSSQGKTVSGGVRRPSLVDEAI</sequence>